<reference evidence="3 4" key="1">
    <citation type="submission" date="2019-08" db="EMBL/GenBank/DDBJ databases">
        <title>Genome of Phaeodactylibacter luteus.</title>
        <authorList>
            <person name="Bowman J.P."/>
        </authorList>
    </citation>
    <scope>NUCLEOTIDE SEQUENCE [LARGE SCALE GENOMIC DNA]</scope>
    <source>
        <strain evidence="3 4">KCTC 42180</strain>
    </source>
</reference>
<proteinExistence type="predicted"/>
<feature type="transmembrane region" description="Helical" evidence="2">
    <location>
        <begin position="59"/>
        <end position="78"/>
    </location>
</feature>
<feature type="compositionally biased region" description="Basic and acidic residues" evidence="1">
    <location>
        <begin position="701"/>
        <end position="757"/>
    </location>
</feature>
<organism evidence="3 4">
    <name type="scientific">Phaeodactylibacter luteus</name>
    <dbReference type="NCBI Taxonomy" id="1564516"/>
    <lineage>
        <taxon>Bacteria</taxon>
        <taxon>Pseudomonadati</taxon>
        <taxon>Bacteroidota</taxon>
        <taxon>Saprospiria</taxon>
        <taxon>Saprospirales</taxon>
        <taxon>Haliscomenobacteraceae</taxon>
        <taxon>Phaeodactylibacter</taxon>
    </lineage>
</organism>
<feature type="compositionally biased region" description="Basic and acidic residues" evidence="1">
    <location>
        <begin position="1058"/>
        <end position="1071"/>
    </location>
</feature>
<dbReference type="PANTHER" id="PTHR34491:SF156">
    <property type="entry name" value="KINESIN MOTOR DOMAIN-CONTAINING PROTEIN"/>
    <property type="match status" value="1"/>
</dbReference>
<evidence type="ECO:0000313" key="3">
    <source>
        <dbReference type="EMBL" id="TXB62890.1"/>
    </source>
</evidence>
<name>A0A5C6RMM2_9BACT</name>
<dbReference type="PANTHER" id="PTHR34491">
    <property type="entry name" value="A-TYPE INCLUSION PROTEIN, PUTATIVE-RELATED"/>
    <property type="match status" value="1"/>
</dbReference>
<evidence type="ECO:0000256" key="2">
    <source>
        <dbReference type="SAM" id="Phobius"/>
    </source>
</evidence>
<feature type="region of interest" description="Disordered" evidence="1">
    <location>
        <begin position="668"/>
        <end position="779"/>
    </location>
</feature>
<evidence type="ECO:0000256" key="1">
    <source>
        <dbReference type="SAM" id="MobiDB-lite"/>
    </source>
</evidence>
<feature type="compositionally biased region" description="Basic and acidic residues" evidence="1">
    <location>
        <begin position="967"/>
        <end position="978"/>
    </location>
</feature>
<feature type="compositionally biased region" description="Basic and acidic residues" evidence="1">
    <location>
        <begin position="668"/>
        <end position="677"/>
    </location>
</feature>
<keyword evidence="2" id="KW-1133">Transmembrane helix</keyword>
<feature type="transmembrane region" description="Helical" evidence="2">
    <location>
        <begin position="29"/>
        <end position="53"/>
    </location>
</feature>
<evidence type="ECO:0000313" key="4">
    <source>
        <dbReference type="Proteomes" id="UP000321580"/>
    </source>
</evidence>
<feature type="compositionally biased region" description="Low complexity" evidence="1">
    <location>
        <begin position="926"/>
        <end position="942"/>
    </location>
</feature>
<gene>
    <name evidence="3" type="ORF">FRY97_11890</name>
</gene>
<sequence length="1123" mass="130984">MATNDNYQALIQKLDQFIRKYYINKLIRGLLYSTGLVLLLFLGMSMLEYYYYFSTAVRKVMFFSFMGVSAAALGVWVFKPLFSYFRLGQVISHQQAAQIIGQHFDNVKDKLLNILQLRHQAEQATGSKDLLLAGIDQKSEEIKLVPFKSAIDLSKNRKYLRYALPPLALLLIILFVNASLITDSTARLIRNNEEFEKPAPFSFVLAEEAPRVIQYEDYEMEVKIEGAQLPNEVFIEVDKAQYRLRKEEANRFVYRFNNVQKATDFKLYASGVSSREYTLNVLRKPNVIGFDVKLSYPAYTGRKDETLSSIGDLAVPEGTMIDWVFNAEYTDAIRLRFSGEEGLVDTKRFSDELFTYKYKAMEDQAYKLLVSNADLPNADSIGYTISVIPDLYPSIEVDKFQDSTQRKLLFFVGQASDDYGLRGLSFNYQIKKADGTQEPLQRTPISYSGGKQVQYDHVFDLNELGLKPGDEVAYYFEIFDNDGVNGSKSARTNTMLYAMPTLEEFKAMEEDNDNKIKAELKNALDESKKIQDEMRKMREKILQERELDWQQRKELEKLLDRQKDLEKTIEEAKKAFEENLKNQEELNQQDEEILKKQEQIQEMMEKVMSDEMKELMKQLEELMQELNKDEALEMMEEMEMSDEEMEMELDRMLELYKQLELEKEMTEAIEELEKLAEEQEELAEETREAEEQADEQSPEEEQAKQEQLEQKQEEIAEAFEKLQEKMEGIEKKNEDLERPQEMEDRKEEMDDIQKDINESQEQLQQQNKKKASDAQQKASDKMKQMANAMQMEMQSSEMEQMQEDMDALRQLLENIVGLSFDQEDLIDEFGVAEINTPRYVELVQNQFKLQDDFRLVEDSLQALSKRVFQIEAFVTEKVTEIKTNLREGLDELEERHKTEASNHQQRSMKNLNDLALMLSEVMNQMQQQMASQMAGSQMCDKPGGSGPNGKPKDKISQGQQSLNDMMEQMKQRMKDGKGKGGPGAKEFAQMAARQAALRKALEEKQKKLREQGKGSQQLQEIMDQMDKIEEDLVNKRLNNQMMERQQDILTRLLEHEKAERQQEYEEKRKAEQAAQQQREMPPSLEEYIRKREAEIEMYKTVNPALKPYYKFLVEEYVKSLQAK</sequence>
<feature type="compositionally biased region" description="Acidic residues" evidence="1">
    <location>
        <begin position="691"/>
        <end position="700"/>
    </location>
</feature>
<feature type="transmembrane region" description="Helical" evidence="2">
    <location>
        <begin position="162"/>
        <end position="181"/>
    </location>
</feature>
<feature type="region of interest" description="Disordered" evidence="1">
    <location>
        <begin position="1058"/>
        <end position="1084"/>
    </location>
</feature>
<protein>
    <submittedName>
        <fullName evidence="3">DUF4175 domain-containing protein</fullName>
    </submittedName>
</protein>
<keyword evidence="4" id="KW-1185">Reference proteome</keyword>
<feature type="region of interest" description="Disordered" evidence="1">
    <location>
        <begin position="926"/>
        <end position="997"/>
    </location>
</feature>
<accession>A0A5C6RMM2</accession>
<dbReference type="AlphaFoldDB" id="A0A5C6RMM2"/>
<keyword evidence="2" id="KW-0472">Membrane</keyword>
<comment type="caution">
    <text evidence="3">The sequence shown here is derived from an EMBL/GenBank/DDBJ whole genome shotgun (WGS) entry which is preliminary data.</text>
</comment>
<dbReference type="RefSeq" id="WP_147167758.1">
    <property type="nucleotide sequence ID" value="NZ_VOOR01000022.1"/>
</dbReference>
<keyword evidence="2" id="KW-0812">Transmembrane</keyword>
<dbReference type="Proteomes" id="UP000321580">
    <property type="component" value="Unassembled WGS sequence"/>
</dbReference>
<dbReference type="EMBL" id="VOOR01000022">
    <property type="protein sequence ID" value="TXB62890.1"/>
    <property type="molecule type" value="Genomic_DNA"/>
</dbReference>
<dbReference type="OrthoDB" id="9812498at2"/>